<comment type="function">
    <text evidence="7">FliN is one of three proteins (FliG, FliN, FliM) that form the rotor-mounted switch complex (C ring), located at the base of the basal body. This complex interacts with the CheY and CheZ chemotaxis proteins, in addition to contacting components of the motor that determine the direction of flagellar rotation.</text>
</comment>
<dbReference type="Proteomes" id="UP001162881">
    <property type="component" value="Unassembled WGS sequence"/>
</dbReference>
<evidence type="ECO:0000256" key="1">
    <source>
        <dbReference type="ARBA" id="ARBA00009226"/>
    </source>
</evidence>
<evidence type="ECO:0000256" key="3">
    <source>
        <dbReference type="ARBA" id="ARBA00022475"/>
    </source>
</evidence>
<keyword evidence="10" id="KW-0282">Flagellum</keyword>
<feature type="region of interest" description="Disordered" evidence="8">
    <location>
        <begin position="79"/>
        <end position="101"/>
    </location>
</feature>
<dbReference type="RefSeq" id="WP_244020841.1">
    <property type="nucleotide sequence ID" value="NZ_JALHLF010000039.1"/>
</dbReference>
<dbReference type="InterPro" id="IPR001172">
    <property type="entry name" value="FliN_T3SS_HrcQb"/>
</dbReference>
<dbReference type="PANTHER" id="PTHR43484:SF1">
    <property type="entry name" value="FLAGELLAR MOTOR SWITCH PROTEIN FLIN"/>
    <property type="match status" value="1"/>
</dbReference>
<dbReference type="Pfam" id="PF01052">
    <property type="entry name" value="FliMN_C"/>
    <property type="match status" value="1"/>
</dbReference>
<evidence type="ECO:0000256" key="6">
    <source>
        <dbReference type="ARBA" id="ARBA00023136"/>
    </source>
</evidence>
<dbReference type="NCBIfam" id="TIGR02480">
    <property type="entry name" value="fliN"/>
    <property type="match status" value="1"/>
</dbReference>
<sequence length="101" mass="10918">MDFLRDVDVRVSVELGRSQMKLKDVLALGPESLVVLDRMTDELLDVLVNGKPIARGEVVAHNGRFGLRIIEMVGEDEDGEDGVPLALPETNPAAAAHSAKE</sequence>
<dbReference type="Gene3D" id="2.30.330.10">
    <property type="entry name" value="SpoA-like"/>
    <property type="match status" value="1"/>
</dbReference>
<keyword evidence="11" id="KW-1185">Reference proteome</keyword>
<dbReference type="InterPro" id="IPR001543">
    <property type="entry name" value="FliN-like_C"/>
</dbReference>
<evidence type="ECO:0000313" key="10">
    <source>
        <dbReference type="EMBL" id="MCJ2183247.1"/>
    </source>
</evidence>
<dbReference type="PANTHER" id="PTHR43484">
    <property type="match status" value="1"/>
</dbReference>
<keyword evidence="7" id="KW-0975">Bacterial flagellum</keyword>
<organism evidence="10 11">
    <name type="scientific">Novosphingobium organovorum</name>
    <dbReference type="NCBI Taxonomy" id="2930092"/>
    <lineage>
        <taxon>Bacteria</taxon>
        <taxon>Pseudomonadati</taxon>
        <taxon>Pseudomonadota</taxon>
        <taxon>Alphaproteobacteria</taxon>
        <taxon>Sphingomonadales</taxon>
        <taxon>Sphingomonadaceae</taxon>
        <taxon>Novosphingobium</taxon>
    </lineage>
</organism>
<evidence type="ECO:0000256" key="2">
    <source>
        <dbReference type="ARBA" id="ARBA00021897"/>
    </source>
</evidence>
<dbReference type="PRINTS" id="PR00956">
    <property type="entry name" value="FLGMOTORFLIN"/>
</dbReference>
<proteinExistence type="inferred from homology"/>
<name>A0ABT0BDV8_9SPHN</name>
<keyword evidence="5 7" id="KW-0283">Flagellar rotation</keyword>
<comment type="similarity">
    <text evidence="1 7">Belongs to the FliN/MopA/SpaO family.</text>
</comment>
<evidence type="ECO:0000256" key="4">
    <source>
        <dbReference type="ARBA" id="ARBA00022500"/>
    </source>
</evidence>
<evidence type="ECO:0000256" key="5">
    <source>
        <dbReference type="ARBA" id="ARBA00022779"/>
    </source>
</evidence>
<keyword evidence="3 7" id="KW-1003">Cell membrane</keyword>
<evidence type="ECO:0000313" key="11">
    <source>
        <dbReference type="Proteomes" id="UP001162881"/>
    </source>
</evidence>
<keyword evidence="4 7" id="KW-0145">Chemotaxis</keyword>
<dbReference type="InterPro" id="IPR012826">
    <property type="entry name" value="FliN"/>
</dbReference>
<dbReference type="EMBL" id="JALHLF010000039">
    <property type="protein sequence ID" value="MCJ2183247.1"/>
    <property type="molecule type" value="Genomic_DNA"/>
</dbReference>
<dbReference type="InterPro" id="IPR036429">
    <property type="entry name" value="SpoA-like_sf"/>
</dbReference>
<keyword evidence="10" id="KW-0966">Cell projection</keyword>
<evidence type="ECO:0000256" key="7">
    <source>
        <dbReference type="RuleBase" id="RU362074"/>
    </source>
</evidence>
<evidence type="ECO:0000256" key="8">
    <source>
        <dbReference type="SAM" id="MobiDB-lite"/>
    </source>
</evidence>
<dbReference type="SUPFAM" id="SSF101801">
    <property type="entry name" value="Surface presentation of antigens (SPOA)"/>
    <property type="match status" value="1"/>
</dbReference>
<accession>A0ABT0BDV8</accession>
<gene>
    <name evidence="10" type="primary">fliN</name>
    <name evidence="10" type="ORF">MTR62_11165</name>
</gene>
<reference evidence="10" key="1">
    <citation type="submission" date="2022-03" db="EMBL/GenBank/DDBJ databases">
        <title>Identification of a novel bacterium isolated from mangrove sediments.</title>
        <authorList>
            <person name="Pan X."/>
        </authorList>
    </citation>
    <scope>NUCLEOTIDE SEQUENCE</scope>
    <source>
        <strain evidence="10">B1949</strain>
    </source>
</reference>
<protein>
    <recommendedName>
        <fullName evidence="2 7">Flagellar motor switch protein FliN</fullName>
    </recommendedName>
</protein>
<dbReference type="InterPro" id="IPR051469">
    <property type="entry name" value="FliN/MopA/SpaO"/>
</dbReference>
<feature type="domain" description="Flagellar motor switch protein FliN-like C-terminal" evidence="9">
    <location>
        <begin position="4"/>
        <end position="73"/>
    </location>
</feature>
<comment type="caution">
    <text evidence="10">The sequence shown here is derived from an EMBL/GenBank/DDBJ whole genome shotgun (WGS) entry which is preliminary data.</text>
</comment>
<keyword evidence="6 7" id="KW-0472">Membrane</keyword>
<keyword evidence="10" id="KW-0969">Cilium</keyword>
<comment type="subcellular location">
    <subcellularLocation>
        <location evidence="7">Cell membrane</location>
        <topology evidence="7">Peripheral membrane protein</topology>
        <orientation evidence="7">Cytoplasmic side</orientation>
    </subcellularLocation>
    <subcellularLocation>
        <location evidence="7">Bacterial flagellum basal body</location>
    </subcellularLocation>
</comment>
<evidence type="ECO:0000259" key="9">
    <source>
        <dbReference type="Pfam" id="PF01052"/>
    </source>
</evidence>